<evidence type="ECO:0000313" key="1">
    <source>
        <dbReference type="EMBL" id="SNQ60813.1"/>
    </source>
</evidence>
<organism evidence="1 2">
    <name type="scientific">Candidatus Methanoperedens nitratireducens</name>
    <dbReference type="NCBI Taxonomy" id="1392998"/>
    <lineage>
        <taxon>Archaea</taxon>
        <taxon>Methanobacteriati</taxon>
        <taxon>Methanobacteriota</taxon>
        <taxon>Stenosarchaea group</taxon>
        <taxon>Methanomicrobia</taxon>
        <taxon>Methanosarcinales</taxon>
        <taxon>ANME-2 cluster</taxon>
        <taxon>Candidatus Methanoperedentaceae</taxon>
        <taxon>Candidatus Methanoperedens</taxon>
    </lineage>
</organism>
<keyword evidence="2" id="KW-1185">Reference proteome</keyword>
<dbReference type="Proteomes" id="UP000218615">
    <property type="component" value="Unassembled WGS sequence"/>
</dbReference>
<dbReference type="SUPFAM" id="SSF51735">
    <property type="entry name" value="NAD(P)-binding Rossmann-fold domains"/>
    <property type="match status" value="1"/>
</dbReference>
<dbReference type="PANTHER" id="PTHR42820:SF1">
    <property type="entry name" value="SHORT-CHAIN DEHYDROGENASE_REDUCTASE FAMILY PROTEIN"/>
    <property type="match status" value="1"/>
</dbReference>
<name>A0A284VNM6_9EURY</name>
<sequence>MRLENKVAIITGAASGIGKQTALLFAQEGAKVVVADLNEKGGNEIVEEIEKREERHCSLNWMSPTGNRQNRLSGRRWNGSVRLMC</sequence>
<dbReference type="PANTHER" id="PTHR42820">
    <property type="entry name" value="SHORT-CHAIN DEHYDROGENASE REDUCTASE"/>
    <property type="match status" value="1"/>
</dbReference>
<proteinExistence type="predicted"/>
<dbReference type="InterPro" id="IPR036291">
    <property type="entry name" value="NAD(P)-bd_dom_sf"/>
</dbReference>
<dbReference type="Gene3D" id="3.40.50.720">
    <property type="entry name" value="NAD(P)-binding Rossmann-like Domain"/>
    <property type="match status" value="1"/>
</dbReference>
<protein>
    <submittedName>
        <fullName evidence="1">Uncharacterized protein</fullName>
    </submittedName>
</protein>
<dbReference type="EMBL" id="FZMP01000117">
    <property type="protein sequence ID" value="SNQ60813.1"/>
    <property type="molecule type" value="Genomic_DNA"/>
</dbReference>
<gene>
    <name evidence="1" type="ORF">MNV_2030015</name>
</gene>
<dbReference type="InterPro" id="IPR002347">
    <property type="entry name" value="SDR_fam"/>
</dbReference>
<dbReference type="Pfam" id="PF00106">
    <property type="entry name" value="adh_short"/>
    <property type="match status" value="1"/>
</dbReference>
<dbReference type="AlphaFoldDB" id="A0A284VNM6"/>
<accession>A0A284VNM6</accession>
<reference evidence="2" key="1">
    <citation type="submission" date="2017-06" db="EMBL/GenBank/DDBJ databases">
        <authorList>
            <person name="Cremers G."/>
        </authorList>
    </citation>
    <scope>NUCLEOTIDE SEQUENCE [LARGE SCALE GENOMIC DNA]</scope>
</reference>
<dbReference type="OrthoDB" id="24596at2157"/>
<evidence type="ECO:0000313" key="2">
    <source>
        <dbReference type="Proteomes" id="UP000218615"/>
    </source>
</evidence>